<proteinExistence type="predicted"/>
<protein>
    <submittedName>
        <fullName evidence="1">Uncharacterized protein</fullName>
    </submittedName>
</protein>
<dbReference type="Proteomes" id="UP001148662">
    <property type="component" value="Unassembled WGS sequence"/>
</dbReference>
<evidence type="ECO:0000313" key="2">
    <source>
        <dbReference type="Proteomes" id="UP001148662"/>
    </source>
</evidence>
<organism evidence="1 2">
    <name type="scientific">Phlebia brevispora</name>
    <dbReference type="NCBI Taxonomy" id="194682"/>
    <lineage>
        <taxon>Eukaryota</taxon>
        <taxon>Fungi</taxon>
        <taxon>Dikarya</taxon>
        <taxon>Basidiomycota</taxon>
        <taxon>Agaricomycotina</taxon>
        <taxon>Agaricomycetes</taxon>
        <taxon>Polyporales</taxon>
        <taxon>Meruliaceae</taxon>
        <taxon>Phlebia</taxon>
    </lineage>
</organism>
<keyword evidence="2" id="KW-1185">Reference proteome</keyword>
<accession>A0ACC1SL45</accession>
<reference evidence="1" key="1">
    <citation type="submission" date="2022-07" db="EMBL/GenBank/DDBJ databases">
        <title>Genome Sequence of Phlebia brevispora.</title>
        <authorList>
            <person name="Buettner E."/>
        </authorList>
    </citation>
    <scope>NUCLEOTIDE SEQUENCE</scope>
    <source>
        <strain evidence="1">MPL23</strain>
    </source>
</reference>
<dbReference type="EMBL" id="JANHOG010001181">
    <property type="protein sequence ID" value="KAJ3541935.1"/>
    <property type="molecule type" value="Genomic_DNA"/>
</dbReference>
<comment type="caution">
    <text evidence="1">The sequence shown here is derived from an EMBL/GenBank/DDBJ whole genome shotgun (WGS) entry which is preliminary data.</text>
</comment>
<name>A0ACC1SL45_9APHY</name>
<evidence type="ECO:0000313" key="1">
    <source>
        <dbReference type="EMBL" id="KAJ3541935.1"/>
    </source>
</evidence>
<sequence length="416" mass="46984">MANEAPILEIAGEVQLSPIWKMLPEDPGCEIAASPKAIAFHIKHLVLQDLEEMPSDDAPQYGSYYAELLAGVLGHFRHLRRLDLDTLIPVDSSKLRELASQRLADIHTRTSTPTLLNVDELWIRLWGPWALPTPSSSSVTRFIGLLSLFRTIERLVVHGDRYKAPQDANETTSCPAIPDYLRISALELRDRCLRYTGLTQLLLTSPLITSNLSHLVIEDICPDQVDDFKQLWGKVPVLEHLELSIDTIPLWSGPDAYDGVIPLQERLQQFTLVLLLYPFELSSESSNLLYHQWVNGRAVQSACKLLLTLKRRIHSIRKLNVIMRGLCNLEHAWCAVTAPFHELDELLLELHEGRPAVQTAVILQKWNLTTPSVEPSAEIWDSLRVKLLPESHSAGLIRTQEWMSRDETMDTSTGKA</sequence>
<gene>
    <name evidence="1" type="ORF">NM688_g6025</name>
</gene>